<keyword evidence="2" id="KW-1185">Reference proteome</keyword>
<evidence type="ECO:0000313" key="1">
    <source>
        <dbReference type="EMBL" id="MCI4388487.1"/>
    </source>
</evidence>
<dbReference type="EMBL" id="CM040470">
    <property type="protein sequence ID" value="MCI4388487.1"/>
    <property type="molecule type" value="Genomic_DNA"/>
</dbReference>
<organism evidence="1 2">
    <name type="scientific">Pangasianodon gigas</name>
    <name type="common">Mekong giant catfish</name>
    <name type="synonym">Pangasius gigas</name>
    <dbReference type="NCBI Taxonomy" id="30993"/>
    <lineage>
        <taxon>Eukaryota</taxon>
        <taxon>Metazoa</taxon>
        <taxon>Chordata</taxon>
        <taxon>Craniata</taxon>
        <taxon>Vertebrata</taxon>
        <taxon>Euteleostomi</taxon>
        <taxon>Actinopterygii</taxon>
        <taxon>Neopterygii</taxon>
        <taxon>Teleostei</taxon>
        <taxon>Ostariophysi</taxon>
        <taxon>Siluriformes</taxon>
        <taxon>Pangasiidae</taxon>
        <taxon>Pangasianodon</taxon>
    </lineage>
</organism>
<sequence>MTFPRILLLFFLPLLGIAKAGMLSPEAVHVTNDLKDDEACQDCIQIIDILKHLLLDEEFQTKLKSTLEKVCDSLPAQITQLCRNEVDKNLPLVFTFLTELMNPRQVCTYFNLCEGEFKLQMEDILMNYIEKIITPSTVMLEASFPCSVCTYALNVLDCLLPTAQTESFVTGVLDEVCSLLPFLLRSQCSQLVQRSVKMVFEVLLNAASPNSICSVLRLCRSSAPPSNMVSPLSDCDSCLTLVVLSRLHLGSNATQPQVTSFLHSVCQSHPGILPKCESFTQRYGEKLQGILGKEAVALDVCERADLCMGSKRTEKGDIGDPCTLGPSYTCRDLQTAHTCGVVSFCRMNVWK</sequence>
<gene>
    <name evidence="1" type="ORF">PGIGA_G00086690</name>
</gene>
<protein>
    <submittedName>
        <fullName evidence="1">Uncharacterized protein</fullName>
    </submittedName>
</protein>
<dbReference type="Proteomes" id="UP000829447">
    <property type="component" value="Linkage Group LG17"/>
</dbReference>
<reference evidence="1 2" key="1">
    <citation type="journal article" date="2022" name="bioRxiv">
        <title>An ancient truncated duplication of the anti-Mullerian hormone receptor type 2 gene is a potential conserved master sex determinant in the Pangasiidae catfish family.</title>
        <authorList>
            <person name="Wen M."/>
            <person name="Pan Q."/>
            <person name="Jouanno E."/>
            <person name="Montfort J."/>
            <person name="Zahm M."/>
            <person name="Cabau C."/>
            <person name="Klopp C."/>
            <person name="Iampietro C."/>
            <person name="Roques C."/>
            <person name="Bouchez O."/>
            <person name="Castinel A."/>
            <person name="Donnadieu C."/>
            <person name="Parrinello H."/>
            <person name="Poncet C."/>
            <person name="Belmonte E."/>
            <person name="Gautier V."/>
            <person name="Avarre J.-C."/>
            <person name="Dugue R."/>
            <person name="Gustiano R."/>
            <person name="Ha T.T.T."/>
            <person name="Campet M."/>
            <person name="Sriphairoj K."/>
            <person name="Ribolli J."/>
            <person name="de Almeida F.L."/>
            <person name="Desvignes T."/>
            <person name="Postlethwait J.H."/>
            <person name="Bucao C.F."/>
            <person name="Robinson-Rechavi M."/>
            <person name="Bobe J."/>
            <person name="Herpin A."/>
            <person name="Guiguen Y."/>
        </authorList>
    </citation>
    <scope>NUCLEOTIDE SEQUENCE [LARGE SCALE GENOMIC DNA]</scope>
    <source>
        <strain evidence="1">YG-Dec2019</strain>
    </source>
</reference>
<accession>A0ACC5XBF8</accession>
<proteinExistence type="predicted"/>
<evidence type="ECO:0000313" key="2">
    <source>
        <dbReference type="Proteomes" id="UP000829447"/>
    </source>
</evidence>
<name>A0ACC5XBF8_PANGG</name>
<comment type="caution">
    <text evidence="1">The sequence shown here is derived from an EMBL/GenBank/DDBJ whole genome shotgun (WGS) entry which is preliminary data.</text>
</comment>